<gene>
    <name evidence="2" type="ordered locus">Mfer_0467</name>
</gene>
<keyword evidence="1" id="KW-0472">Membrane</keyword>
<protein>
    <submittedName>
        <fullName evidence="2">Uncharacterized protein</fullName>
    </submittedName>
</protein>
<name>E3GY85_METFV</name>
<keyword evidence="1" id="KW-1133">Transmembrane helix</keyword>
<reference evidence="2 3" key="1">
    <citation type="journal article" date="2010" name="Stand. Genomic Sci.">
        <title>Complete genome sequence of Methanothermus fervidus type strain (V24S).</title>
        <authorList>
            <person name="Anderson I."/>
            <person name="Djao O.D."/>
            <person name="Misra M."/>
            <person name="Chertkov O."/>
            <person name="Nolan M."/>
            <person name="Lucas S."/>
            <person name="Lapidus A."/>
            <person name="Del Rio T.G."/>
            <person name="Tice H."/>
            <person name="Cheng J.F."/>
            <person name="Tapia R."/>
            <person name="Han C."/>
            <person name="Goodwin L."/>
            <person name="Pitluck S."/>
            <person name="Liolios K."/>
            <person name="Ivanova N."/>
            <person name="Mavromatis K."/>
            <person name="Mikhailova N."/>
            <person name="Pati A."/>
            <person name="Brambilla E."/>
            <person name="Chen A."/>
            <person name="Palaniappan K."/>
            <person name="Land M."/>
            <person name="Hauser L."/>
            <person name="Chang Y.J."/>
            <person name="Jeffries C.D."/>
            <person name="Sikorski J."/>
            <person name="Spring S."/>
            <person name="Rohde M."/>
            <person name="Eichinger K."/>
            <person name="Huber H."/>
            <person name="Wirth R."/>
            <person name="Goker M."/>
            <person name="Detter J.C."/>
            <person name="Woyke T."/>
            <person name="Bristow J."/>
            <person name="Eisen J.A."/>
            <person name="Markowitz V."/>
            <person name="Hugenholtz P."/>
            <person name="Klenk H.P."/>
            <person name="Kyrpides N.C."/>
        </authorList>
    </citation>
    <scope>NUCLEOTIDE SEQUENCE [LARGE SCALE GENOMIC DNA]</scope>
    <source>
        <strain evidence="3">ATCC 43054 / DSM 2088 / JCM 10308 / V24 S</strain>
    </source>
</reference>
<accession>E3GY85</accession>
<keyword evidence="1" id="KW-0812">Transmembrane</keyword>
<organism evidence="2 3">
    <name type="scientific">Methanothermus fervidus (strain ATCC 43054 / DSM 2088 / JCM 10308 / V24 S)</name>
    <dbReference type="NCBI Taxonomy" id="523846"/>
    <lineage>
        <taxon>Archaea</taxon>
        <taxon>Methanobacteriati</taxon>
        <taxon>Methanobacteriota</taxon>
        <taxon>Methanomada group</taxon>
        <taxon>Methanobacteria</taxon>
        <taxon>Methanobacteriales</taxon>
        <taxon>Methanothermaceae</taxon>
        <taxon>Methanothermus</taxon>
    </lineage>
</organism>
<feature type="transmembrane region" description="Helical" evidence="1">
    <location>
        <begin position="43"/>
        <end position="59"/>
    </location>
</feature>
<feature type="transmembrane region" description="Helical" evidence="1">
    <location>
        <begin position="183"/>
        <end position="216"/>
    </location>
</feature>
<dbReference type="EMBL" id="CP002278">
    <property type="protein sequence ID" value="ADP77267.1"/>
    <property type="molecule type" value="Genomic_DNA"/>
</dbReference>
<evidence type="ECO:0000313" key="2">
    <source>
        <dbReference type="EMBL" id="ADP77267.1"/>
    </source>
</evidence>
<proteinExistence type="predicted"/>
<dbReference type="STRING" id="523846.Mfer_0467"/>
<keyword evidence="3" id="KW-1185">Reference proteome</keyword>
<feature type="transmembrane region" description="Helical" evidence="1">
    <location>
        <begin position="71"/>
        <end position="94"/>
    </location>
</feature>
<dbReference type="HOGENOM" id="CLU_848915_0_0_2"/>
<feature type="transmembrane region" description="Helical" evidence="1">
    <location>
        <begin position="155"/>
        <end position="174"/>
    </location>
</feature>
<dbReference type="Proteomes" id="UP000002315">
    <property type="component" value="Chromosome"/>
</dbReference>
<feature type="transmembrane region" description="Helical" evidence="1">
    <location>
        <begin position="228"/>
        <end position="246"/>
    </location>
</feature>
<dbReference type="OrthoDB" id="81523at2157"/>
<evidence type="ECO:0000313" key="3">
    <source>
        <dbReference type="Proteomes" id="UP000002315"/>
    </source>
</evidence>
<evidence type="ECO:0000256" key="1">
    <source>
        <dbReference type="SAM" id="Phobius"/>
    </source>
</evidence>
<sequence>MKLRVMGLFFIIMAFLMLNPHVKNLVTPFTHIFLMGSSEGKDILFFSLMGLSMILSPLSENRIFKKFNREVYLSVVLFLAFLSYLISEIIEIYIRYKFSVSPFTTFVVLSPTPTSTSILHSHIFKASLSPIFQKFVISKNIHIGTSLLHYIPSWLTVYATIVLFLIYFFGLLSLSERKIIQKILIIFGLSTLIIGIIDGGIFATPSLVGLFILFYMKFATTDSPTGKNLIKPTLIILIIIFIGLALDITHSNTKFYEVTALKNNNEKIYSYMPGKYNERWLINHLTKKFEGKYIAFFMSWNFFSYW</sequence>
<dbReference type="AlphaFoldDB" id="E3GY85"/>
<dbReference type="KEGG" id="mfv:Mfer_0467"/>